<keyword evidence="1" id="KW-1133">Transmembrane helix</keyword>
<dbReference type="Pfam" id="PF17314">
    <property type="entry name" value="DUF5360"/>
    <property type="match status" value="1"/>
</dbReference>
<sequence>MSKLLKVLMFITDIGFLIYWLIIGLKLLPEAYLYKDYDNPLLVSWNWSFLPLDLFISFTGLLSMILYHRRNKMWSSVCMISLSLTFCSGLQAIAFWAIRADIDFYWWAPNLFLMLYPLIYLPRLIQEKNSRTSAARSIEMGGDPRS</sequence>
<dbReference type="RefSeq" id="WP_379895273.1">
    <property type="nucleotide sequence ID" value="NZ_CBCSCT010000029.1"/>
</dbReference>
<feature type="transmembrane region" description="Helical" evidence="1">
    <location>
        <begin position="7"/>
        <end position="28"/>
    </location>
</feature>
<feature type="transmembrane region" description="Helical" evidence="1">
    <location>
        <begin position="74"/>
        <end position="98"/>
    </location>
</feature>
<dbReference type="InterPro" id="IPR020348">
    <property type="entry name" value="Uncharacterised_YvaD"/>
</dbReference>
<dbReference type="Proteomes" id="UP001596250">
    <property type="component" value="Unassembled WGS sequence"/>
</dbReference>
<keyword evidence="1" id="KW-0472">Membrane</keyword>
<organism evidence="2 3">
    <name type="scientific">Marinicrinis lubricantis</name>
    <dbReference type="NCBI Taxonomy" id="2086470"/>
    <lineage>
        <taxon>Bacteria</taxon>
        <taxon>Bacillati</taxon>
        <taxon>Bacillota</taxon>
        <taxon>Bacilli</taxon>
        <taxon>Bacillales</taxon>
        <taxon>Paenibacillaceae</taxon>
    </lineage>
</organism>
<keyword evidence="3" id="KW-1185">Reference proteome</keyword>
<keyword evidence="1" id="KW-0812">Transmembrane</keyword>
<accession>A0ABW1IST2</accession>
<protein>
    <submittedName>
        <fullName evidence="2">DUF5360 family protein</fullName>
    </submittedName>
</protein>
<comment type="caution">
    <text evidence="2">The sequence shown here is derived from an EMBL/GenBank/DDBJ whole genome shotgun (WGS) entry which is preliminary data.</text>
</comment>
<evidence type="ECO:0000313" key="3">
    <source>
        <dbReference type="Proteomes" id="UP001596250"/>
    </source>
</evidence>
<name>A0ABW1IST2_9BACL</name>
<evidence type="ECO:0000313" key="2">
    <source>
        <dbReference type="EMBL" id="MFC5987854.1"/>
    </source>
</evidence>
<gene>
    <name evidence="2" type="ORF">ACFPXP_15720</name>
</gene>
<reference evidence="3" key="1">
    <citation type="journal article" date="2019" name="Int. J. Syst. Evol. Microbiol.">
        <title>The Global Catalogue of Microorganisms (GCM) 10K type strain sequencing project: providing services to taxonomists for standard genome sequencing and annotation.</title>
        <authorList>
            <consortium name="The Broad Institute Genomics Platform"/>
            <consortium name="The Broad Institute Genome Sequencing Center for Infectious Disease"/>
            <person name="Wu L."/>
            <person name="Ma J."/>
        </authorList>
    </citation>
    <scope>NUCLEOTIDE SEQUENCE [LARGE SCALE GENOMIC DNA]</scope>
    <source>
        <strain evidence="3">CCM 8749</strain>
    </source>
</reference>
<feature type="transmembrane region" description="Helical" evidence="1">
    <location>
        <begin position="104"/>
        <end position="121"/>
    </location>
</feature>
<feature type="transmembrane region" description="Helical" evidence="1">
    <location>
        <begin position="48"/>
        <end position="67"/>
    </location>
</feature>
<proteinExistence type="predicted"/>
<dbReference type="EMBL" id="JBHSQV010000172">
    <property type="protein sequence ID" value="MFC5987854.1"/>
    <property type="molecule type" value="Genomic_DNA"/>
</dbReference>
<evidence type="ECO:0000256" key="1">
    <source>
        <dbReference type="SAM" id="Phobius"/>
    </source>
</evidence>